<dbReference type="Proteomes" id="UP000190367">
    <property type="component" value="Unassembled WGS sequence"/>
</dbReference>
<gene>
    <name evidence="2" type="ORF">SAMN04488128_103920</name>
</gene>
<keyword evidence="1" id="KW-0812">Transmembrane</keyword>
<feature type="transmembrane region" description="Helical" evidence="1">
    <location>
        <begin position="325"/>
        <end position="343"/>
    </location>
</feature>
<dbReference type="OrthoDB" id="628904at2"/>
<dbReference type="STRING" id="634771.SAMN04488128_103920"/>
<feature type="transmembrane region" description="Helical" evidence="1">
    <location>
        <begin position="293"/>
        <end position="313"/>
    </location>
</feature>
<keyword evidence="3" id="KW-1185">Reference proteome</keyword>
<dbReference type="EMBL" id="FUWZ01000003">
    <property type="protein sequence ID" value="SKA33935.1"/>
    <property type="molecule type" value="Genomic_DNA"/>
</dbReference>
<evidence type="ECO:0000313" key="3">
    <source>
        <dbReference type="Proteomes" id="UP000190367"/>
    </source>
</evidence>
<evidence type="ECO:0000313" key="2">
    <source>
        <dbReference type="EMBL" id="SKA33935.1"/>
    </source>
</evidence>
<dbReference type="AlphaFoldDB" id="A0A1T4T0D8"/>
<accession>A0A1T4T0D8</accession>
<feature type="transmembrane region" description="Helical" evidence="1">
    <location>
        <begin position="20"/>
        <end position="39"/>
    </location>
</feature>
<name>A0A1T4T0D8_9BACT</name>
<evidence type="ECO:0000256" key="1">
    <source>
        <dbReference type="SAM" id="Phobius"/>
    </source>
</evidence>
<feature type="transmembrane region" description="Helical" evidence="1">
    <location>
        <begin position="51"/>
        <end position="78"/>
    </location>
</feature>
<sequence length="373" mass="43285">MKHPVPVLLTRVFSYGFYKVHAGMLLFLFVTFVSYAFFINTAGDVLPSAMAYFQQLITITLVSNPLILLFFFIACLLYNMKSWQYVLSQLSAPEQQFIFYSTNAMRPGKQFFSWFFVQLHINIPAFAYGVFALFIGILWQHYLLPVLLFVYLLLLTAAGALIYFRQVNRFADQSSSPVLLWISRQWKKPLPTIFLFHIAARHKLSYAITKAITMLIIGSGLFQLLENPQRDLRAAGASVLFIALAHSVLVFQEQDFERHYLRFTRNFPYSIPRVYLSSVLTHVLLLLPELTWLLLAFAPTMNVILVPSLIVYVQLLRSICYRYPITMRSYLSVIFLLFGFLFWCIMFGGLYWLFPCCFIASALFTAQGYYRQE</sequence>
<keyword evidence="1" id="KW-0472">Membrane</keyword>
<proteinExistence type="predicted"/>
<dbReference type="RefSeq" id="WP_078671238.1">
    <property type="nucleotide sequence ID" value="NZ_FUWZ01000003.1"/>
</dbReference>
<feature type="transmembrane region" description="Helical" evidence="1">
    <location>
        <begin position="204"/>
        <end position="222"/>
    </location>
</feature>
<organism evidence="2 3">
    <name type="scientific">Chitinophaga eiseniae</name>
    <dbReference type="NCBI Taxonomy" id="634771"/>
    <lineage>
        <taxon>Bacteria</taxon>
        <taxon>Pseudomonadati</taxon>
        <taxon>Bacteroidota</taxon>
        <taxon>Chitinophagia</taxon>
        <taxon>Chitinophagales</taxon>
        <taxon>Chitinophagaceae</taxon>
        <taxon>Chitinophaga</taxon>
    </lineage>
</organism>
<feature type="transmembrane region" description="Helical" evidence="1">
    <location>
        <begin position="271"/>
        <end position="287"/>
    </location>
</feature>
<feature type="transmembrane region" description="Helical" evidence="1">
    <location>
        <begin position="142"/>
        <end position="164"/>
    </location>
</feature>
<feature type="transmembrane region" description="Helical" evidence="1">
    <location>
        <begin position="111"/>
        <end position="136"/>
    </location>
</feature>
<protein>
    <submittedName>
        <fullName evidence="2">Uncharacterized protein</fullName>
    </submittedName>
</protein>
<reference evidence="3" key="1">
    <citation type="submission" date="2017-02" db="EMBL/GenBank/DDBJ databases">
        <authorList>
            <person name="Varghese N."/>
            <person name="Submissions S."/>
        </authorList>
    </citation>
    <scope>NUCLEOTIDE SEQUENCE [LARGE SCALE GENOMIC DNA]</scope>
    <source>
        <strain evidence="3">DSM 22224</strain>
    </source>
</reference>
<feature type="transmembrane region" description="Helical" evidence="1">
    <location>
        <begin position="234"/>
        <end position="251"/>
    </location>
</feature>
<keyword evidence="1" id="KW-1133">Transmembrane helix</keyword>